<dbReference type="AlphaFoldDB" id="A0A2I0UHQ3"/>
<name>A0A2I0UHQ3_LIMLA</name>
<dbReference type="PANTHER" id="PTHR31919">
    <property type="entry name" value="ZINC FINGERS AND HOMEOBOXES PROTEIN 1, ISOFORM 2"/>
    <property type="match status" value="1"/>
</dbReference>
<keyword evidence="2" id="KW-1185">Reference proteome</keyword>
<dbReference type="PANTHER" id="PTHR31919:SF1">
    <property type="entry name" value="ZINC FINGERS AND HOMEOBOXES PROTEIN 1, ISOFORM 2"/>
    <property type="match status" value="1"/>
</dbReference>
<dbReference type="Pfam" id="PF17826">
    <property type="entry name" value="DUF5588"/>
    <property type="match status" value="1"/>
</dbReference>
<sequence>MNEGKSSASESWEQNTSKKVGIKACASFIRARLLLQLTQLQQSSFALESNIKSQKEIDDKVARLGFNENSLLLMTKSIMTPLCFTFGSIDAMCLGFLQKKAEIIL</sequence>
<reference evidence="2" key="1">
    <citation type="submission" date="2017-11" db="EMBL/GenBank/DDBJ databases">
        <authorList>
            <person name="Lima N.C."/>
            <person name="Parody-Merino A.M."/>
            <person name="Battley P.F."/>
            <person name="Fidler A.E."/>
            <person name="Prosdocimi F."/>
        </authorList>
    </citation>
    <scope>NUCLEOTIDE SEQUENCE [LARGE SCALE GENOMIC DNA]</scope>
</reference>
<organism evidence="1 2">
    <name type="scientific">Limosa lapponica baueri</name>
    <dbReference type="NCBI Taxonomy" id="1758121"/>
    <lineage>
        <taxon>Eukaryota</taxon>
        <taxon>Metazoa</taxon>
        <taxon>Chordata</taxon>
        <taxon>Craniata</taxon>
        <taxon>Vertebrata</taxon>
        <taxon>Euteleostomi</taxon>
        <taxon>Archelosauria</taxon>
        <taxon>Archosauria</taxon>
        <taxon>Dinosauria</taxon>
        <taxon>Saurischia</taxon>
        <taxon>Theropoda</taxon>
        <taxon>Coelurosauria</taxon>
        <taxon>Aves</taxon>
        <taxon>Neognathae</taxon>
        <taxon>Neoaves</taxon>
        <taxon>Charadriiformes</taxon>
        <taxon>Scolopacidae</taxon>
        <taxon>Limosa</taxon>
    </lineage>
</organism>
<protein>
    <submittedName>
        <fullName evidence="1">Uncharacterized protein</fullName>
    </submittedName>
</protein>
<dbReference type="OrthoDB" id="6334002at2759"/>
<dbReference type="EMBL" id="KZ505753">
    <property type="protein sequence ID" value="PKU45571.1"/>
    <property type="molecule type" value="Genomic_DNA"/>
</dbReference>
<evidence type="ECO:0000313" key="2">
    <source>
        <dbReference type="Proteomes" id="UP000233556"/>
    </source>
</evidence>
<reference evidence="2" key="2">
    <citation type="submission" date="2017-12" db="EMBL/GenBank/DDBJ databases">
        <title>Genome sequence of the Bar-tailed Godwit (Limosa lapponica baueri).</title>
        <authorList>
            <person name="Lima N.C.B."/>
            <person name="Parody-Merino A.M."/>
            <person name="Battley P.F."/>
            <person name="Fidler A.E."/>
            <person name="Prosdocimi F."/>
        </authorList>
    </citation>
    <scope>NUCLEOTIDE SEQUENCE [LARGE SCALE GENOMIC DNA]</scope>
</reference>
<dbReference type="Proteomes" id="UP000233556">
    <property type="component" value="Unassembled WGS sequence"/>
</dbReference>
<dbReference type="InterPro" id="IPR041404">
    <property type="entry name" value="DUF5588"/>
</dbReference>
<proteinExistence type="predicted"/>
<accession>A0A2I0UHQ3</accession>
<gene>
    <name evidence="1" type="ORF">llap_4145</name>
</gene>
<evidence type="ECO:0000313" key="1">
    <source>
        <dbReference type="EMBL" id="PKU45571.1"/>
    </source>
</evidence>